<comment type="similarity">
    <text evidence="2">Belongs to the glycosyl hydrolase 3 family.</text>
</comment>
<evidence type="ECO:0000313" key="9">
    <source>
        <dbReference type="Proteomes" id="UP000244168"/>
    </source>
</evidence>
<evidence type="ECO:0000256" key="6">
    <source>
        <dbReference type="ARBA" id="ARBA00023295"/>
    </source>
</evidence>
<comment type="catalytic activity">
    <reaction evidence="1">
        <text>Hydrolysis of terminal, non-reducing beta-D-glucosyl residues with release of beta-D-glucose.</text>
        <dbReference type="EC" id="3.2.1.21"/>
    </reaction>
</comment>
<dbReference type="Pfam" id="PF14310">
    <property type="entry name" value="Fn3-like"/>
    <property type="match status" value="1"/>
</dbReference>
<evidence type="ECO:0000256" key="2">
    <source>
        <dbReference type="ARBA" id="ARBA00005336"/>
    </source>
</evidence>
<dbReference type="RefSeq" id="WP_211309840.1">
    <property type="nucleotide sequence ID" value="NZ_CP160205.1"/>
</dbReference>
<dbReference type="AlphaFoldDB" id="A0A2T5J732"/>
<dbReference type="InterPro" id="IPR002772">
    <property type="entry name" value="Glyco_hydro_3_C"/>
</dbReference>
<dbReference type="PANTHER" id="PTHR30620">
    <property type="entry name" value="PERIPLASMIC BETA-GLUCOSIDASE-RELATED"/>
    <property type="match status" value="1"/>
</dbReference>
<evidence type="ECO:0000256" key="4">
    <source>
        <dbReference type="ARBA" id="ARBA00022729"/>
    </source>
</evidence>
<keyword evidence="4" id="KW-0732">Signal</keyword>
<dbReference type="Pfam" id="PF00933">
    <property type="entry name" value="Glyco_hydro_3"/>
    <property type="match status" value="1"/>
</dbReference>
<reference evidence="8 9" key="1">
    <citation type="submission" date="2018-04" db="EMBL/GenBank/DDBJ databases">
        <title>Genomic Encyclopedia of Archaeal and Bacterial Type Strains, Phase II (KMG-II): from individual species to whole genera.</title>
        <authorList>
            <person name="Goeker M."/>
        </authorList>
    </citation>
    <scope>NUCLEOTIDE SEQUENCE [LARGE SCALE GENOMIC DNA]</scope>
    <source>
        <strain evidence="8 9">DSM 26809</strain>
    </source>
</reference>
<proteinExistence type="inferred from homology"/>
<dbReference type="Gene3D" id="2.60.40.10">
    <property type="entry name" value="Immunoglobulins"/>
    <property type="match status" value="1"/>
</dbReference>
<organism evidence="8 9">
    <name type="scientific">Mucilaginibacter yixingensis</name>
    <dbReference type="NCBI Taxonomy" id="1295612"/>
    <lineage>
        <taxon>Bacteria</taxon>
        <taxon>Pseudomonadati</taxon>
        <taxon>Bacteroidota</taxon>
        <taxon>Sphingobacteriia</taxon>
        <taxon>Sphingobacteriales</taxon>
        <taxon>Sphingobacteriaceae</taxon>
        <taxon>Mucilaginibacter</taxon>
    </lineage>
</organism>
<dbReference type="InterPro" id="IPR017853">
    <property type="entry name" value="GH"/>
</dbReference>
<comment type="caution">
    <text evidence="8">The sequence shown here is derived from an EMBL/GenBank/DDBJ whole genome shotgun (WGS) entry which is preliminary data.</text>
</comment>
<dbReference type="InterPro" id="IPR051915">
    <property type="entry name" value="Cellulose_Degrad_GH3"/>
</dbReference>
<dbReference type="GO" id="GO:0008422">
    <property type="term" value="F:beta-glucosidase activity"/>
    <property type="evidence" value="ECO:0007669"/>
    <property type="project" value="UniProtKB-EC"/>
</dbReference>
<dbReference type="Proteomes" id="UP000244168">
    <property type="component" value="Unassembled WGS sequence"/>
</dbReference>
<evidence type="ECO:0000259" key="7">
    <source>
        <dbReference type="SMART" id="SM01217"/>
    </source>
</evidence>
<evidence type="ECO:0000256" key="5">
    <source>
        <dbReference type="ARBA" id="ARBA00022801"/>
    </source>
</evidence>
<keyword evidence="9" id="KW-1185">Reference proteome</keyword>
<dbReference type="EC" id="3.2.1.21" evidence="3"/>
<dbReference type="InterPro" id="IPR013783">
    <property type="entry name" value="Ig-like_fold"/>
</dbReference>
<dbReference type="GO" id="GO:0009251">
    <property type="term" value="P:glucan catabolic process"/>
    <property type="evidence" value="ECO:0007669"/>
    <property type="project" value="TreeGrafter"/>
</dbReference>
<sequence length="767" mass="84436">MPLSSTEIKKYAIALALLASGYGATAQSKYDAQVAQLLKQMTLEEKVGQMAQITLDALAKPVPKNQPKAFELDPAKVEDAVGKYYLGSILNASNNRAKTKEEWFSVISTLQDRALKTRLKIPIIYGIDAIHGATYTAGATMFPQQINQAASFNRSLVKRAAQVTAYEVRASNTPWVFSPLLDLGADPRSPRQWESFGEDPYLDGQLGYQAVKGFEGDNNDADNPEHVVSSIKHYLGYQVPLSGKDRTPAFISDQALREYHLPPFKLGVEAGSHAVMVNSSIINNIPVHSNKKLLTDLLKTELGFKGLVVTDWGDIDNLYKRDHIASSEKEAIMIAINAGVDMSMIAYDYKTFCDDLIALVKEGKVKQARIDNAVARILKVKYAAGLFTRPNTDYHDYPKFGSKEFEQAAYNTAAESITLLKNTDNVLPLKKGVKVLVTGPNANSMRALNGAWTYSWQGNLTEEFAGQYNTILEALQNKAGKENINYVPGVSYKNDGKYWEEYPDKMEDAADAATRADVVVLCLGENSYTETPGNLNDLRISDLQIQLAKKVMASGKPVILVLNEGRPRVISEFAEGAKAIVQTFLPGNFGGDALVDILYGDVNPSGKLPYTYPRYANAIITYYHKPAEERATMEGAYNYEADYNPQFKFGDGLSYTTFKYSNLKLSSPTLSAGQTLTVTVDVTNTGQREGKEAVLLFSSDLVASITPDVKRLRGFDKIDLQPGQTKTVTFKLTPNDLAFVNADLKTVTEPGEFKIMAGDQTAQLIFK</sequence>
<dbReference type="FunFam" id="3.20.20.300:FF:000007">
    <property type="entry name" value="Lysosomal beta glucosidase"/>
    <property type="match status" value="1"/>
</dbReference>
<dbReference type="Pfam" id="PF01915">
    <property type="entry name" value="Glyco_hydro_3_C"/>
    <property type="match status" value="1"/>
</dbReference>
<dbReference type="FunFam" id="2.60.40.10:FF:000495">
    <property type="entry name" value="Periplasmic beta-glucosidase"/>
    <property type="match status" value="1"/>
</dbReference>
<evidence type="ECO:0000313" key="8">
    <source>
        <dbReference type="EMBL" id="PTQ94876.1"/>
    </source>
</evidence>
<dbReference type="InterPro" id="IPR036881">
    <property type="entry name" value="Glyco_hydro_3_C_sf"/>
</dbReference>
<dbReference type="EMBL" id="QAOQ01000006">
    <property type="protein sequence ID" value="PTQ94876.1"/>
    <property type="molecule type" value="Genomic_DNA"/>
</dbReference>
<accession>A0A2T5J732</accession>
<dbReference type="SUPFAM" id="SSF51445">
    <property type="entry name" value="(Trans)glycosidases"/>
    <property type="match status" value="1"/>
</dbReference>
<keyword evidence="6" id="KW-0326">Glycosidase</keyword>
<dbReference type="Gene3D" id="3.40.50.1700">
    <property type="entry name" value="Glycoside hydrolase family 3 C-terminal domain"/>
    <property type="match status" value="1"/>
</dbReference>
<dbReference type="InterPro" id="IPR026891">
    <property type="entry name" value="Fn3-like"/>
</dbReference>
<evidence type="ECO:0000256" key="1">
    <source>
        <dbReference type="ARBA" id="ARBA00000448"/>
    </source>
</evidence>
<keyword evidence="5" id="KW-0378">Hydrolase</keyword>
<dbReference type="InterPro" id="IPR001764">
    <property type="entry name" value="Glyco_hydro_3_N"/>
</dbReference>
<dbReference type="PANTHER" id="PTHR30620:SF16">
    <property type="entry name" value="LYSOSOMAL BETA GLUCOSIDASE"/>
    <property type="match status" value="1"/>
</dbReference>
<dbReference type="SUPFAM" id="SSF52279">
    <property type="entry name" value="Beta-D-glucan exohydrolase, C-terminal domain"/>
    <property type="match status" value="1"/>
</dbReference>
<name>A0A2T5J732_9SPHI</name>
<dbReference type="PRINTS" id="PR00133">
    <property type="entry name" value="GLHYDRLASE3"/>
</dbReference>
<feature type="domain" description="Fibronectin type III-like" evidence="7">
    <location>
        <begin position="692"/>
        <end position="761"/>
    </location>
</feature>
<dbReference type="InterPro" id="IPR036962">
    <property type="entry name" value="Glyco_hydro_3_N_sf"/>
</dbReference>
<protein>
    <recommendedName>
        <fullName evidence="3">beta-glucosidase</fullName>
        <ecNumber evidence="3">3.2.1.21</ecNumber>
    </recommendedName>
</protein>
<evidence type="ECO:0000256" key="3">
    <source>
        <dbReference type="ARBA" id="ARBA00012744"/>
    </source>
</evidence>
<gene>
    <name evidence="8" type="ORF">C8P68_10686</name>
</gene>
<dbReference type="SMART" id="SM01217">
    <property type="entry name" value="Fn3_like"/>
    <property type="match status" value="1"/>
</dbReference>
<dbReference type="Gene3D" id="3.20.20.300">
    <property type="entry name" value="Glycoside hydrolase, family 3, N-terminal domain"/>
    <property type="match status" value="1"/>
</dbReference>